<sequence>MAAADRLPPYVVLLRSVDLERVSDERTQELGVLRCPNRKAYGCGAQGQKLVEGLTLLLRLVDYPNLISSLCIRLSDQALQIIQEELGQRRRPILQIGGSRGIDAEGHVHQADGSLIALTVVFCFEARELIYHLVYDAVGESLSLAADLPKHRASPLTGKPVPLRRRDGVYLLTVAELVEVGRRRLRRPDDGVLCVWPMGPPADLSSSPPDPWQIKKRVFQGERGKGPFFAHVAFSFQGHAFWVNLMEGALRCDHMRTTGDCSDVGFDFISLPDGFELGLGGTLELGLGDTTMKFGLVNMFRTMGSDGDSIKFVSIDHTGGFGDRMVRVWTLHMDHHGHSWSHDIQFSVGSIWDPEDFKKARLPKSLPKCPVVMPDGVLWFLLPNRCLTLDYSMDDHICILDMRNMSIS</sequence>
<name>A0A8T0MDY9_PANVG</name>
<evidence type="ECO:0000259" key="1">
    <source>
        <dbReference type="Pfam" id="PF07762"/>
    </source>
</evidence>
<evidence type="ECO:0000313" key="2">
    <source>
        <dbReference type="EMBL" id="KAG2535521.1"/>
    </source>
</evidence>
<dbReference type="EMBL" id="CM029054">
    <property type="protein sequence ID" value="KAG2535519.1"/>
    <property type="molecule type" value="Genomic_DNA"/>
</dbReference>
<dbReference type="EMBL" id="CM029054">
    <property type="protein sequence ID" value="KAG2535521.1"/>
    <property type="molecule type" value="Genomic_DNA"/>
</dbReference>
<protein>
    <recommendedName>
        <fullName evidence="1">DUF1618 domain-containing protein</fullName>
    </recommendedName>
</protein>
<evidence type="ECO:0000313" key="3">
    <source>
        <dbReference type="Proteomes" id="UP000823388"/>
    </source>
</evidence>
<proteinExistence type="predicted"/>
<keyword evidence="3" id="KW-1185">Reference proteome</keyword>
<dbReference type="Pfam" id="PF07762">
    <property type="entry name" value="DUF1618"/>
    <property type="match status" value="1"/>
</dbReference>
<organism evidence="2 3">
    <name type="scientific">Panicum virgatum</name>
    <name type="common">Blackwell switchgrass</name>
    <dbReference type="NCBI Taxonomy" id="38727"/>
    <lineage>
        <taxon>Eukaryota</taxon>
        <taxon>Viridiplantae</taxon>
        <taxon>Streptophyta</taxon>
        <taxon>Embryophyta</taxon>
        <taxon>Tracheophyta</taxon>
        <taxon>Spermatophyta</taxon>
        <taxon>Magnoliopsida</taxon>
        <taxon>Liliopsida</taxon>
        <taxon>Poales</taxon>
        <taxon>Poaceae</taxon>
        <taxon>PACMAD clade</taxon>
        <taxon>Panicoideae</taxon>
        <taxon>Panicodae</taxon>
        <taxon>Paniceae</taxon>
        <taxon>Panicinae</taxon>
        <taxon>Panicum</taxon>
        <taxon>Panicum sect. Hiantes</taxon>
    </lineage>
</organism>
<dbReference type="EMBL" id="CM029054">
    <property type="protein sequence ID" value="KAG2535520.1"/>
    <property type="molecule type" value="Genomic_DNA"/>
</dbReference>
<dbReference type="PANTHER" id="PTHR33086:SF94">
    <property type="entry name" value="EXPRESSED PROTEIN"/>
    <property type="match status" value="1"/>
</dbReference>
<dbReference type="Proteomes" id="UP000823388">
    <property type="component" value="Chromosome 9N"/>
</dbReference>
<dbReference type="AlphaFoldDB" id="A0A8T0MDY9"/>
<dbReference type="OrthoDB" id="678833at2759"/>
<dbReference type="InterPro" id="IPR011676">
    <property type="entry name" value="DUF1618"/>
</dbReference>
<comment type="caution">
    <text evidence="2">The sequence shown here is derived from an EMBL/GenBank/DDBJ whole genome shotgun (WGS) entry which is preliminary data.</text>
</comment>
<accession>A0A8T0MDY9</accession>
<dbReference type="PANTHER" id="PTHR33086">
    <property type="entry name" value="OS05G0468200 PROTEIN-RELATED"/>
    <property type="match status" value="1"/>
</dbReference>
<gene>
    <name evidence="2" type="ORF">PVAP13_9NG120400</name>
</gene>
<feature type="domain" description="DUF1618" evidence="1">
    <location>
        <begin position="242"/>
        <end position="374"/>
    </location>
</feature>
<reference evidence="2" key="1">
    <citation type="submission" date="2020-05" db="EMBL/GenBank/DDBJ databases">
        <title>WGS assembly of Panicum virgatum.</title>
        <authorList>
            <person name="Lovell J.T."/>
            <person name="Jenkins J."/>
            <person name="Shu S."/>
            <person name="Juenger T.E."/>
            <person name="Schmutz J."/>
        </authorList>
    </citation>
    <scope>NUCLEOTIDE SEQUENCE</scope>
    <source>
        <strain evidence="2">AP13</strain>
    </source>
</reference>